<dbReference type="RefSeq" id="WP_306763485.1">
    <property type="nucleotide sequence ID" value="NZ_CP118224.1"/>
</dbReference>
<dbReference type="PANTHER" id="PTHR43124:SF3">
    <property type="entry name" value="CHLORAMPHENICOL EFFLUX PUMP RV0191"/>
    <property type="match status" value="1"/>
</dbReference>
<dbReference type="KEGG" id="ope:PU634_07800"/>
<feature type="transmembrane region" description="Helical" evidence="6">
    <location>
        <begin position="12"/>
        <end position="30"/>
    </location>
</feature>
<sequence>MNQSSLHSKKSILFVLALGGFILGLTEFAMMPMLPLFTDAFGSTPAQSSYAISAYALGVVVGAPVFMLLTANIRKRQALMLFVAMMLVFNGLGALAQTLEQLVLSRFLSGLPHGCYFGTAAIMAAEIAPRNERVSYISKVFMGLTIATIIGVPLVTLIGQNLSWRYCLALVSFISLIALLLMFRLPNEPNKTRVTLANELGVFKSKSVWSIIAMIIVGFGGIFCMYTYVADTILKHTQAPAYAVSIAMVVFGIGSTVGNVVLGKIGNRQPVMTTGVVLALAALFSLLYVFVSSSMVLLCVVVFFIGCTIGLAAIVQSLLMEAAPNGQAMIGAIVQCSFNTANAIGPWVGGLYIAAGGEIHESGYVAAILFAGGFVIWAASAKLLSRNQAPVPAAPDVCAEQLTLAPSDTHTGGDTPALLCGGTPK</sequence>
<feature type="domain" description="Major facilitator superfamily (MFS) profile" evidence="7">
    <location>
        <begin position="12"/>
        <end position="390"/>
    </location>
</feature>
<dbReference type="SUPFAM" id="SSF103473">
    <property type="entry name" value="MFS general substrate transporter"/>
    <property type="match status" value="1"/>
</dbReference>
<feature type="transmembrane region" description="Helical" evidence="6">
    <location>
        <begin position="295"/>
        <end position="320"/>
    </location>
</feature>
<feature type="transmembrane region" description="Helical" evidence="6">
    <location>
        <begin position="50"/>
        <end position="71"/>
    </location>
</feature>
<feature type="transmembrane region" description="Helical" evidence="6">
    <location>
        <begin position="208"/>
        <end position="229"/>
    </location>
</feature>
<dbReference type="PROSITE" id="PS50850">
    <property type="entry name" value="MFS"/>
    <property type="match status" value="1"/>
</dbReference>
<feature type="transmembrane region" description="Helical" evidence="6">
    <location>
        <begin position="163"/>
        <end position="183"/>
    </location>
</feature>
<dbReference type="GO" id="GO:0022857">
    <property type="term" value="F:transmembrane transporter activity"/>
    <property type="evidence" value="ECO:0007669"/>
    <property type="project" value="InterPro"/>
</dbReference>
<name>A0AA50KSH4_9GAMM</name>
<evidence type="ECO:0000256" key="4">
    <source>
        <dbReference type="ARBA" id="ARBA00022989"/>
    </source>
</evidence>
<keyword evidence="2" id="KW-1003">Cell membrane</keyword>
<dbReference type="Pfam" id="PF07690">
    <property type="entry name" value="MFS_1"/>
    <property type="match status" value="1"/>
</dbReference>
<evidence type="ECO:0000313" key="9">
    <source>
        <dbReference type="Proteomes" id="UP001223802"/>
    </source>
</evidence>
<gene>
    <name evidence="8" type="ORF">PU634_07800</name>
</gene>
<evidence type="ECO:0000259" key="7">
    <source>
        <dbReference type="PROSITE" id="PS50850"/>
    </source>
</evidence>
<feature type="transmembrane region" description="Helical" evidence="6">
    <location>
        <begin position="78"/>
        <end position="99"/>
    </location>
</feature>
<feature type="transmembrane region" description="Helical" evidence="6">
    <location>
        <begin position="271"/>
        <end position="289"/>
    </location>
</feature>
<accession>A0AA50KSH4</accession>
<dbReference type="Proteomes" id="UP001223802">
    <property type="component" value="Chromosome"/>
</dbReference>
<keyword evidence="4 6" id="KW-1133">Transmembrane helix</keyword>
<keyword evidence="5 6" id="KW-0472">Membrane</keyword>
<feature type="transmembrane region" description="Helical" evidence="6">
    <location>
        <begin position="332"/>
        <end position="355"/>
    </location>
</feature>
<keyword evidence="3 6" id="KW-0812">Transmembrane</keyword>
<dbReference type="EMBL" id="CP118224">
    <property type="protein sequence ID" value="WMC12252.1"/>
    <property type="molecule type" value="Genomic_DNA"/>
</dbReference>
<evidence type="ECO:0000313" key="8">
    <source>
        <dbReference type="EMBL" id="WMC12252.1"/>
    </source>
</evidence>
<dbReference type="GO" id="GO:0005886">
    <property type="term" value="C:plasma membrane"/>
    <property type="evidence" value="ECO:0007669"/>
    <property type="project" value="UniProtKB-SubCell"/>
</dbReference>
<feature type="transmembrane region" description="Helical" evidence="6">
    <location>
        <begin position="361"/>
        <end position="379"/>
    </location>
</feature>
<dbReference type="InterPro" id="IPR011701">
    <property type="entry name" value="MFS"/>
</dbReference>
<reference evidence="8 9" key="1">
    <citation type="submission" date="2023-02" db="EMBL/GenBank/DDBJ databases">
        <title>Complete genome sequence of a novel bacterium Oceanimonas sp. NTOU-MSR1 isolated from marine coast sediment.</title>
        <authorList>
            <person name="Yang H.-T."/>
            <person name="Chen Y.-L."/>
            <person name="Ho Y.-N."/>
        </authorList>
    </citation>
    <scope>NUCLEOTIDE SEQUENCE [LARGE SCALE GENOMIC DNA]</scope>
    <source>
        <strain evidence="8 9">NTOU-MSR1</strain>
    </source>
</reference>
<evidence type="ECO:0000256" key="2">
    <source>
        <dbReference type="ARBA" id="ARBA00022475"/>
    </source>
</evidence>
<evidence type="ECO:0000256" key="6">
    <source>
        <dbReference type="SAM" id="Phobius"/>
    </source>
</evidence>
<dbReference type="InterPro" id="IPR050189">
    <property type="entry name" value="MFS_Efflux_Transporters"/>
</dbReference>
<comment type="subcellular location">
    <subcellularLocation>
        <location evidence="1">Cell membrane</location>
        <topology evidence="1">Multi-pass membrane protein</topology>
    </subcellularLocation>
</comment>
<evidence type="ECO:0000256" key="3">
    <source>
        <dbReference type="ARBA" id="ARBA00022692"/>
    </source>
</evidence>
<proteinExistence type="predicted"/>
<dbReference type="CDD" id="cd17324">
    <property type="entry name" value="MFS_NepI_like"/>
    <property type="match status" value="1"/>
</dbReference>
<evidence type="ECO:0000256" key="1">
    <source>
        <dbReference type="ARBA" id="ARBA00004651"/>
    </source>
</evidence>
<feature type="transmembrane region" description="Helical" evidence="6">
    <location>
        <begin position="241"/>
        <end position="262"/>
    </location>
</feature>
<feature type="transmembrane region" description="Helical" evidence="6">
    <location>
        <begin position="111"/>
        <end position="128"/>
    </location>
</feature>
<feature type="transmembrane region" description="Helical" evidence="6">
    <location>
        <begin position="140"/>
        <end position="157"/>
    </location>
</feature>
<dbReference type="InterPro" id="IPR020846">
    <property type="entry name" value="MFS_dom"/>
</dbReference>
<dbReference type="PANTHER" id="PTHR43124">
    <property type="entry name" value="PURINE EFFLUX PUMP PBUE"/>
    <property type="match status" value="1"/>
</dbReference>
<keyword evidence="9" id="KW-1185">Reference proteome</keyword>
<protein>
    <submittedName>
        <fullName evidence="8">MFS transporter</fullName>
    </submittedName>
</protein>
<dbReference type="AlphaFoldDB" id="A0AA50KSH4"/>
<evidence type="ECO:0000256" key="5">
    <source>
        <dbReference type="ARBA" id="ARBA00023136"/>
    </source>
</evidence>
<dbReference type="InterPro" id="IPR036259">
    <property type="entry name" value="MFS_trans_sf"/>
</dbReference>
<organism evidence="8 9">
    <name type="scientific">Oceanimonas pelagia</name>
    <dbReference type="NCBI Taxonomy" id="3028314"/>
    <lineage>
        <taxon>Bacteria</taxon>
        <taxon>Pseudomonadati</taxon>
        <taxon>Pseudomonadota</taxon>
        <taxon>Gammaproteobacteria</taxon>
        <taxon>Aeromonadales</taxon>
        <taxon>Aeromonadaceae</taxon>
        <taxon>Oceanimonas</taxon>
    </lineage>
</organism>
<dbReference type="Gene3D" id="1.20.1250.20">
    <property type="entry name" value="MFS general substrate transporter like domains"/>
    <property type="match status" value="1"/>
</dbReference>